<feature type="region of interest" description="Disordered" evidence="1">
    <location>
        <begin position="1"/>
        <end position="32"/>
    </location>
</feature>
<keyword evidence="4" id="KW-1185">Reference proteome</keyword>
<gene>
    <name evidence="3" type="ORF">C1I99_31660</name>
</gene>
<evidence type="ECO:0000256" key="1">
    <source>
        <dbReference type="SAM" id="MobiDB-lite"/>
    </source>
</evidence>
<feature type="transmembrane region" description="Helical" evidence="2">
    <location>
        <begin position="65"/>
        <end position="85"/>
    </location>
</feature>
<feature type="transmembrane region" description="Helical" evidence="2">
    <location>
        <begin position="97"/>
        <end position="115"/>
    </location>
</feature>
<feature type="non-terminal residue" evidence="3">
    <location>
        <position position="1"/>
    </location>
</feature>
<organism evidence="3 4">
    <name type="scientific">Micromonospora deserti</name>
    <dbReference type="NCBI Taxonomy" id="2070366"/>
    <lineage>
        <taxon>Bacteria</taxon>
        <taxon>Bacillati</taxon>
        <taxon>Actinomycetota</taxon>
        <taxon>Actinomycetes</taxon>
        <taxon>Micromonosporales</taxon>
        <taxon>Micromonosporaceae</taxon>
        <taxon>Micromonospora</taxon>
    </lineage>
</organism>
<name>A0A2W2CPG7_9ACTN</name>
<dbReference type="EMBL" id="POUB01000529">
    <property type="protein sequence ID" value="PZF82103.1"/>
    <property type="molecule type" value="Genomic_DNA"/>
</dbReference>
<dbReference type="AlphaFoldDB" id="A0A2W2CPG7"/>
<evidence type="ECO:0000313" key="4">
    <source>
        <dbReference type="Proteomes" id="UP000248749"/>
    </source>
</evidence>
<feature type="region of interest" description="Disordered" evidence="1">
    <location>
        <begin position="203"/>
        <end position="249"/>
    </location>
</feature>
<evidence type="ECO:0000256" key="2">
    <source>
        <dbReference type="SAM" id="Phobius"/>
    </source>
</evidence>
<feature type="transmembrane region" description="Helical" evidence="2">
    <location>
        <begin position="127"/>
        <end position="146"/>
    </location>
</feature>
<keyword evidence="2" id="KW-0472">Membrane</keyword>
<sequence length="249" mass="25605">RCVYETGPDEPPPSTPTWLDADDPEHPPEASSREVQNIPLGLGALLLGVAAVVFAVVATSSMDALARLGILLLATVLLLLAPPVLARRGLTSTAETISAVGLLLVPLAGYALWAVDRIGEGGASGAIFAGMIFAVTAGVSFAYAGWTGLRAPRFATVLAAQPVLPLFAYDRITGPGGWALLLTAVAVLDLWLARSPVTVERPVRRDVPAPPAAPAAAPRQRRAEGRPEGAPEEGAEVLDGIPPAAPPAT</sequence>
<feature type="non-terminal residue" evidence="3">
    <location>
        <position position="249"/>
    </location>
</feature>
<accession>A0A2W2CPG7</accession>
<feature type="transmembrane region" description="Helical" evidence="2">
    <location>
        <begin position="38"/>
        <end position="58"/>
    </location>
</feature>
<comment type="caution">
    <text evidence="3">The sequence shown here is derived from an EMBL/GenBank/DDBJ whole genome shotgun (WGS) entry which is preliminary data.</text>
</comment>
<protein>
    <submittedName>
        <fullName evidence="3">Permease</fullName>
    </submittedName>
</protein>
<keyword evidence="2" id="KW-0812">Transmembrane</keyword>
<evidence type="ECO:0000313" key="3">
    <source>
        <dbReference type="EMBL" id="PZF82103.1"/>
    </source>
</evidence>
<reference evidence="3 4" key="1">
    <citation type="submission" date="2018-01" db="EMBL/GenBank/DDBJ databases">
        <title>Draft genome sequence of Salinispora sp. 13K206.</title>
        <authorList>
            <person name="Sahin N."/>
            <person name="Saygin H."/>
            <person name="Ay H."/>
        </authorList>
    </citation>
    <scope>NUCLEOTIDE SEQUENCE [LARGE SCALE GENOMIC DNA]</scope>
    <source>
        <strain evidence="3 4">13K206</strain>
    </source>
</reference>
<feature type="transmembrane region" description="Helical" evidence="2">
    <location>
        <begin position="172"/>
        <end position="192"/>
    </location>
</feature>
<keyword evidence="2" id="KW-1133">Transmembrane helix</keyword>
<proteinExistence type="predicted"/>
<dbReference type="Proteomes" id="UP000248749">
    <property type="component" value="Unassembled WGS sequence"/>
</dbReference>